<accession>A0ABZ0SPP3</accession>
<gene>
    <name evidence="2" type="ORF">SM116_02385</name>
</gene>
<dbReference type="InterPro" id="IPR009200">
    <property type="entry name" value="DUF1269_membrane"/>
</dbReference>
<reference evidence="2 3" key="1">
    <citation type="submission" date="2023-11" db="EMBL/GenBank/DDBJ databases">
        <title>Genome sequence of Microbacterium rhizosphaerae KACC 19337.</title>
        <authorList>
            <person name="Choi H."/>
            <person name="Kim S."/>
            <person name="Kim Y."/>
            <person name="Kwon S.-W."/>
            <person name="Heo J."/>
        </authorList>
    </citation>
    <scope>NUCLEOTIDE SEQUENCE [LARGE SCALE GENOMIC DNA]</scope>
    <source>
        <strain evidence="2 3">KACC 19337</strain>
    </source>
</reference>
<keyword evidence="1" id="KW-0472">Membrane</keyword>
<feature type="transmembrane region" description="Helical" evidence="1">
    <location>
        <begin position="77"/>
        <end position="99"/>
    </location>
</feature>
<keyword evidence="1" id="KW-0812">Transmembrane</keyword>
<keyword evidence="3" id="KW-1185">Reference proteome</keyword>
<evidence type="ECO:0000313" key="3">
    <source>
        <dbReference type="Proteomes" id="UP001323798"/>
    </source>
</evidence>
<dbReference type="Proteomes" id="UP001323798">
    <property type="component" value="Chromosome"/>
</dbReference>
<keyword evidence="1" id="KW-1133">Transmembrane helix</keyword>
<organism evidence="2 3">
    <name type="scientific">Microbacterium rhizosphaerae</name>
    <dbReference type="NCBI Taxonomy" id="1678237"/>
    <lineage>
        <taxon>Bacteria</taxon>
        <taxon>Bacillati</taxon>
        <taxon>Actinomycetota</taxon>
        <taxon>Actinomycetes</taxon>
        <taxon>Micrococcales</taxon>
        <taxon>Microbacteriaceae</taxon>
        <taxon>Microbacterium</taxon>
    </lineage>
</organism>
<dbReference type="EMBL" id="CP139368">
    <property type="protein sequence ID" value="WPR90155.1"/>
    <property type="molecule type" value="Genomic_DNA"/>
</dbReference>
<name>A0ABZ0SPP3_9MICO</name>
<dbReference type="RefSeq" id="WP_320942868.1">
    <property type="nucleotide sequence ID" value="NZ_BAABEU010000003.1"/>
</dbReference>
<sequence length="175" mass="18191">MSSDNLALVVGAYGDDTAAQEDYDAMEKGQEEGQYEIVGAVVLQRDSSGKVTVKEHKDGTVGRGAAWGAGAGVVVGLFAPPLLAATAIGAGIGAVIGAIKKGRDEKELGVDVDEYLPPGSSAVIAVVDDKWADKVEAALERSDKRISKAIDKGDYDKLREAIEKSVNDVSDAIES</sequence>
<dbReference type="Pfam" id="PF06897">
    <property type="entry name" value="DUF1269"/>
    <property type="match status" value="1"/>
</dbReference>
<proteinExistence type="predicted"/>
<protein>
    <submittedName>
        <fullName evidence="2">DUF1269 domain-containing protein</fullName>
    </submittedName>
</protein>
<evidence type="ECO:0000256" key="1">
    <source>
        <dbReference type="SAM" id="Phobius"/>
    </source>
</evidence>
<evidence type="ECO:0000313" key="2">
    <source>
        <dbReference type="EMBL" id="WPR90155.1"/>
    </source>
</evidence>